<reference evidence="2 3" key="1">
    <citation type="submission" date="2020-06" db="EMBL/GenBank/DDBJ databases">
        <authorList>
            <person name="Criscuolo A."/>
        </authorList>
    </citation>
    <scope>NUCLEOTIDE SEQUENCE [LARGE SCALE GENOMIC DNA]</scope>
    <source>
        <strain evidence="3">CIP 111411</strain>
    </source>
</reference>
<dbReference type="InterPro" id="IPR051266">
    <property type="entry name" value="CLCR"/>
</dbReference>
<accession>A0A6V6Z279</accession>
<dbReference type="PANTHER" id="PTHR10579:SF43">
    <property type="entry name" value="ZINC FINGER (C3HC4-TYPE RING FINGER) FAMILY PROTEIN"/>
    <property type="match status" value="1"/>
</dbReference>
<name>A0A6V6Z279_9FLAO</name>
<dbReference type="CDD" id="cd00198">
    <property type="entry name" value="vWFA"/>
    <property type="match status" value="1"/>
</dbReference>
<protein>
    <recommendedName>
        <fullName evidence="1">VWFA domain-containing protein</fullName>
    </recommendedName>
</protein>
<evidence type="ECO:0000259" key="1">
    <source>
        <dbReference type="PROSITE" id="PS50234"/>
    </source>
</evidence>
<dbReference type="PROSITE" id="PS50234">
    <property type="entry name" value="VWFA"/>
    <property type="match status" value="1"/>
</dbReference>
<keyword evidence="3" id="KW-1185">Reference proteome</keyword>
<dbReference type="InterPro" id="IPR036465">
    <property type="entry name" value="vWFA_dom_sf"/>
</dbReference>
<evidence type="ECO:0000313" key="2">
    <source>
        <dbReference type="EMBL" id="CAD0005669.1"/>
    </source>
</evidence>
<dbReference type="Proteomes" id="UP000530060">
    <property type="component" value="Unassembled WGS sequence"/>
</dbReference>
<comment type="caution">
    <text evidence="2">The sequence shown here is derived from an EMBL/GenBank/DDBJ whole genome shotgun (WGS) entry which is preliminary data.</text>
</comment>
<dbReference type="PANTHER" id="PTHR10579">
    <property type="entry name" value="CALCIUM-ACTIVATED CHLORIDE CHANNEL REGULATOR"/>
    <property type="match status" value="1"/>
</dbReference>
<dbReference type="SUPFAM" id="SSF53300">
    <property type="entry name" value="vWA-like"/>
    <property type="match status" value="1"/>
</dbReference>
<organism evidence="2 3">
    <name type="scientific">Flavobacterium salmonis</name>
    <dbReference type="NCBI Taxonomy" id="2654844"/>
    <lineage>
        <taxon>Bacteria</taxon>
        <taxon>Pseudomonadati</taxon>
        <taxon>Bacteroidota</taxon>
        <taxon>Flavobacteriia</taxon>
        <taxon>Flavobacteriales</taxon>
        <taxon>Flavobacteriaceae</taxon>
        <taxon>Flavobacterium</taxon>
    </lineage>
</organism>
<dbReference type="EMBL" id="CAIJDP010000073">
    <property type="protein sequence ID" value="CAD0005669.1"/>
    <property type="molecule type" value="Genomic_DNA"/>
</dbReference>
<dbReference type="Gene3D" id="3.40.50.410">
    <property type="entry name" value="von Willebrand factor, type A domain"/>
    <property type="match status" value="1"/>
</dbReference>
<dbReference type="RefSeq" id="WP_180909346.1">
    <property type="nucleotide sequence ID" value="NZ_CAIJDP010000073.1"/>
</dbReference>
<dbReference type="Pfam" id="PF00092">
    <property type="entry name" value="VWA"/>
    <property type="match status" value="1"/>
</dbReference>
<evidence type="ECO:0000313" key="3">
    <source>
        <dbReference type="Proteomes" id="UP000530060"/>
    </source>
</evidence>
<dbReference type="SMART" id="SM00327">
    <property type="entry name" value="VWA"/>
    <property type="match status" value="1"/>
</dbReference>
<dbReference type="AlphaFoldDB" id="A0A6V6Z279"/>
<feature type="domain" description="VWFA" evidence="1">
    <location>
        <begin position="8"/>
        <end position="176"/>
    </location>
</feature>
<dbReference type="InterPro" id="IPR002035">
    <property type="entry name" value="VWF_A"/>
</dbReference>
<sequence>MSTSNPVVAIPIVDTSGSMTSYNYVALTVIDTKAFLSNALPGDYIGVASYDTNGRVTYPLTIVDQALTVPTAAANAVQNLSFNGNSTNIGGGLQTAVNMLSAAPAGINKGFVLLTDGYQNAGTYPIPLPAGTPPVYACAMGPNSDQNLLRQIATQSNGVFYYAPYVYDMMTIYNQIRSQTPGAQLLANGYKNATAYDFLLIPATVSVGNDLGQFSVVWTDPSYLFTNGQPGANQLSVTLVTPAGVTITPMPSVQGGGYVTFNIDSPASGLWYIQIMYGGAQPIGLTGGAFEYSPSANAAPINMEVENSIVAKSGQPFQFSINLTDDEKSISNQQIFATITKPKISTNNALKAYAHLLKDIQLPQDLLESTTNNNLEIEKLNVLRKNMMPNTDIQPQIKYGKILTQGKDGKYTGTIEDTLEAGSYNVHLQVTGYAEKSKTPFSRSHFMSILVTD</sequence>
<gene>
    <name evidence="2" type="ORF">FLAT13_02890</name>
</gene>
<proteinExistence type="predicted"/>